<dbReference type="STRING" id="33036.HMPREF3200_00889"/>
<dbReference type="PATRIC" id="fig|33036.3.peg.882"/>
<accession>A0A133KES9</accession>
<dbReference type="AlphaFoldDB" id="A0A133KES9"/>
<organism evidence="1 2">
    <name type="scientific">Anaerococcus tetradius</name>
    <dbReference type="NCBI Taxonomy" id="33036"/>
    <lineage>
        <taxon>Bacteria</taxon>
        <taxon>Bacillati</taxon>
        <taxon>Bacillota</taxon>
        <taxon>Tissierellia</taxon>
        <taxon>Tissierellales</taxon>
        <taxon>Peptoniphilaceae</taxon>
        <taxon>Anaerococcus</taxon>
    </lineage>
</organism>
<reference evidence="2" key="1">
    <citation type="submission" date="2016-01" db="EMBL/GenBank/DDBJ databases">
        <authorList>
            <person name="Mitreva M."/>
            <person name="Pepin K.H."/>
            <person name="Mihindukulasuriya K.A."/>
            <person name="Fulton R."/>
            <person name="Fronick C."/>
            <person name="O'Laughlin M."/>
            <person name="Miner T."/>
            <person name="Herter B."/>
            <person name="Rosa B.A."/>
            <person name="Cordes M."/>
            <person name="Tomlinson C."/>
            <person name="Wollam A."/>
            <person name="Palsikar V.B."/>
            <person name="Mardis E.R."/>
            <person name="Wilson R.K."/>
        </authorList>
    </citation>
    <scope>NUCLEOTIDE SEQUENCE [LARGE SCALE GENOMIC DNA]</scope>
    <source>
        <strain evidence="2">MJR8151</strain>
    </source>
</reference>
<dbReference type="Proteomes" id="UP000070383">
    <property type="component" value="Unassembled WGS sequence"/>
</dbReference>
<dbReference type="EMBL" id="LRPM01000033">
    <property type="protein sequence ID" value="KWZ78091.1"/>
    <property type="molecule type" value="Genomic_DNA"/>
</dbReference>
<protein>
    <submittedName>
        <fullName evidence="1">Uncharacterized protein</fullName>
    </submittedName>
</protein>
<proteinExistence type="predicted"/>
<name>A0A133KES9_9FIRM</name>
<keyword evidence="2" id="KW-1185">Reference proteome</keyword>
<comment type="caution">
    <text evidence="1">The sequence shown here is derived from an EMBL/GenBank/DDBJ whole genome shotgun (WGS) entry which is preliminary data.</text>
</comment>
<sequence length="59" mass="7226">MNLWISISFLENSSKNYEKSSIDNSFFFYMLLKINKSIRIVMFENKFETSIMVKRRNYE</sequence>
<gene>
    <name evidence="1" type="ORF">HMPREF3200_00889</name>
</gene>
<evidence type="ECO:0000313" key="2">
    <source>
        <dbReference type="Proteomes" id="UP000070383"/>
    </source>
</evidence>
<evidence type="ECO:0000313" key="1">
    <source>
        <dbReference type="EMBL" id="KWZ78091.1"/>
    </source>
</evidence>